<proteinExistence type="predicted"/>
<reference evidence="1 2" key="1">
    <citation type="journal article" date="2012" name="BMC Genomics">
        <title>Genome analysis of a simultaneously predatory and prey-independent, novel Bdellovibrio bacteriovorus from the River Tiber, supports in silico predictions of both ancient and recent lateral gene transfer from diverse bacteria.</title>
        <authorList>
            <person name="Hobley L."/>
            <person name="Lerner T.R."/>
            <person name="Williams L.E."/>
            <person name="Lambert C."/>
            <person name="Till R."/>
            <person name="Milner D.S."/>
            <person name="Basford S.M."/>
            <person name="Capeness M.J."/>
            <person name="Fenton A.K."/>
            <person name="Atterbury R.J."/>
            <person name="Harris M.A."/>
            <person name="Sockett R.E."/>
        </authorList>
    </citation>
    <scope>NUCLEOTIDE SEQUENCE [LARGE SCALE GENOMIC DNA]</scope>
    <source>
        <strain evidence="1 2">Tiberius</strain>
    </source>
</reference>
<name>K7ZBW0_BDEBC</name>
<dbReference type="HOGENOM" id="CLU_3212932_0_0_7"/>
<dbReference type="STRING" id="1069642.Bdt_3004"/>
<gene>
    <name evidence="1" type="ORF">Bdt_3004</name>
</gene>
<sequence>MLKQRVRNSILYKWGVVAFMKPPHGLKEQEVCQGDSTIIKDLRG</sequence>
<protein>
    <submittedName>
        <fullName evidence="1">Uncharacterized protein</fullName>
    </submittedName>
</protein>
<dbReference type="KEGG" id="bbat:Bdt_3004"/>
<organism evidence="1 2">
    <name type="scientific">Bdellovibrio bacteriovorus str. Tiberius</name>
    <dbReference type="NCBI Taxonomy" id="1069642"/>
    <lineage>
        <taxon>Bacteria</taxon>
        <taxon>Pseudomonadati</taxon>
        <taxon>Bdellovibrionota</taxon>
        <taxon>Bdellovibrionia</taxon>
        <taxon>Bdellovibrionales</taxon>
        <taxon>Pseudobdellovibrionaceae</taxon>
        <taxon>Bdellovibrio</taxon>
    </lineage>
</organism>
<dbReference type="AlphaFoldDB" id="K7ZBW0"/>
<accession>K7ZBW0</accession>
<evidence type="ECO:0000313" key="1">
    <source>
        <dbReference type="EMBL" id="AFY02679.1"/>
    </source>
</evidence>
<evidence type="ECO:0000313" key="2">
    <source>
        <dbReference type="Proteomes" id="UP000010074"/>
    </source>
</evidence>
<dbReference type="EMBL" id="CP002930">
    <property type="protein sequence ID" value="AFY02679.1"/>
    <property type="molecule type" value="Genomic_DNA"/>
</dbReference>
<dbReference type="Proteomes" id="UP000010074">
    <property type="component" value="Chromosome"/>
</dbReference>